<protein>
    <submittedName>
        <fullName evidence="4">Response regulator transcription factor</fullName>
    </submittedName>
</protein>
<evidence type="ECO:0000313" key="4">
    <source>
        <dbReference type="EMBL" id="MDU9002202.1"/>
    </source>
</evidence>
<feature type="domain" description="HTH luxR-type" evidence="3">
    <location>
        <begin position="173"/>
        <end position="238"/>
    </location>
</feature>
<dbReference type="SUPFAM" id="SSF46894">
    <property type="entry name" value="C-terminal effector domain of the bipartite response regulators"/>
    <property type="match status" value="1"/>
</dbReference>
<dbReference type="PANTHER" id="PTHR43214">
    <property type="entry name" value="TWO-COMPONENT RESPONSE REGULATOR"/>
    <property type="match status" value="1"/>
</dbReference>
<dbReference type="Proteomes" id="UP001257627">
    <property type="component" value="Unassembled WGS sequence"/>
</dbReference>
<feature type="region of interest" description="Disordered" evidence="2">
    <location>
        <begin position="1"/>
        <end position="34"/>
    </location>
</feature>
<keyword evidence="5" id="KW-1185">Reference proteome</keyword>
<dbReference type="Gene3D" id="1.10.10.10">
    <property type="entry name" value="Winged helix-like DNA-binding domain superfamily/Winged helix DNA-binding domain"/>
    <property type="match status" value="1"/>
</dbReference>
<evidence type="ECO:0000313" key="5">
    <source>
        <dbReference type="Proteomes" id="UP001257627"/>
    </source>
</evidence>
<dbReference type="PANTHER" id="PTHR43214:SF43">
    <property type="entry name" value="TWO-COMPONENT RESPONSE REGULATOR"/>
    <property type="match status" value="1"/>
</dbReference>
<dbReference type="InterPro" id="IPR039420">
    <property type="entry name" value="WalR-like"/>
</dbReference>
<accession>A0ABU3V7P4</accession>
<evidence type="ECO:0000259" key="3">
    <source>
        <dbReference type="PROSITE" id="PS50043"/>
    </source>
</evidence>
<dbReference type="CDD" id="cd06170">
    <property type="entry name" value="LuxR_C_like"/>
    <property type="match status" value="1"/>
</dbReference>
<sequence>MDERHATLRVLPAPAPGPGPDEAAGPAPAPRPGAPAAVRVHVIGEDPLARRGITALLEGHPGIRVTGESEPGPPLLRALAARPPHVLVAHGAPGGGQLAAPAFGGGDLPLLTLGGPGRTDAAGRVAGGHLPATATAGQLASAVVLAAAGYTLVHGPTAPPGRRPAAGPPAPISPVSPDRLTDRECQVLDLLARGLSNGEIARALTLSEHTVKTHVQNLLHKLRLRNRVHAAIYAFESGLRPRPPPAPGRLRGRRPLRLTSSARTHHTVHMKNGTPDLTPFPGHFPSSRQLLGNGTEWRGETPLSGSGRGAGCCVRRPGPRDGYVDYIAWTPSFSRTCPRAGSSENRSPEDGWRVLVTIRRAHPGTAGFPLEAAAVIGIPPWIPPPSGGGGNGLLRSRAGKADSPPGRIGVHRQRPAGDW</sequence>
<feature type="compositionally biased region" description="Basic residues" evidence="2">
    <location>
        <begin position="409"/>
        <end position="419"/>
    </location>
</feature>
<name>A0ABU3V7P4_9ACTN</name>
<dbReference type="EMBL" id="JARAKF010000006">
    <property type="protein sequence ID" value="MDU9002202.1"/>
    <property type="molecule type" value="Genomic_DNA"/>
</dbReference>
<organism evidence="4 5">
    <name type="scientific">Streptomyces mirabilis</name>
    <dbReference type="NCBI Taxonomy" id="68239"/>
    <lineage>
        <taxon>Bacteria</taxon>
        <taxon>Bacillati</taxon>
        <taxon>Actinomycetota</taxon>
        <taxon>Actinomycetes</taxon>
        <taxon>Kitasatosporales</taxon>
        <taxon>Streptomycetaceae</taxon>
        <taxon>Streptomyces</taxon>
    </lineage>
</organism>
<reference evidence="4 5" key="1">
    <citation type="submission" date="2023-02" db="EMBL/GenBank/DDBJ databases">
        <authorList>
            <person name="Maleckis M."/>
        </authorList>
    </citation>
    <scope>NUCLEOTIDE SEQUENCE [LARGE SCALE GENOMIC DNA]</scope>
    <source>
        <strain evidence="4 5">P8-A2</strain>
    </source>
</reference>
<proteinExistence type="predicted"/>
<dbReference type="InterPro" id="IPR016032">
    <property type="entry name" value="Sig_transdc_resp-reg_C-effctor"/>
</dbReference>
<feature type="region of interest" description="Disordered" evidence="2">
    <location>
        <begin position="158"/>
        <end position="178"/>
    </location>
</feature>
<dbReference type="PROSITE" id="PS50043">
    <property type="entry name" value="HTH_LUXR_2"/>
    <property type="match status" value="1"/>
</dbReference>
<gene>
    <name evidence="4" type="ORF">PU648_60610</name>
</gene>
<dbReference type="PRINTS" id="PR00038">
    <property type="entry name" value="HTHLUXR"/>
</dbReference>
<dbReference type="RefSeq" id="WP_316738850.1">
    <property type="nucleotide sequence ID" value="NZ_JARAKF010000006.1"/>
</dbReference>
<evidence type="ECO:0000256" key="1">
    <source>
        <dbReference type="ARBA" id="ARBA00023125"/>
    </source>
</evidence>
<dbReference type="PROSITE" id="PS00622">
    <property type="entry name" value="HTH_LUXR_1"/>
    <property type="match status" value="1"/>
</dbReference>
<dbReference type="InterPro" id="IPR000792">
    <property type="entry name" value="Tscrpt_reg_LuxR_C"/>
</dbReference>
<comment type="caution">
    <text evidence="4">The sequence shown here is derived from an EMBL/GenBank/DDBJ whole genome shotgun (WGS) entry which is preliminary data.</text>
</comment>
<dbReference type="Pfam" id="PF00196">
    <property type="entry name" value="GerE"/>
    <property type="match status" value="1"/>
</dbReference>
<dbReference type="SMART" id="SM00421">
    <property type="entry name" value="HTH_LUXR"/>
    <property type="match status" value="1"/>
</dbReference>
<evidence type="ECO:0000256" key="2">
    <source>
        <dbReference type="SAM" id="MobiDB-lite"/>
    </source>
</evidence>
<dbReference type="InterPro" id="IPR036388">
    <property type="entry name" value="WH-like_DNA-bd_sf"/>
</dbReference>
<keyword evidence="1" id="KW-0238">DNA-binding</keyword>
<feature type="region of interest" description="Disordered" evidence="2">
    <location>
        <begin position="387"/>
        <end position="419"/>
    </location>
</feature>
<feature type="compositionally biased region" description="Pro residues" evidence="2">
    <location>
        <begin position="158"/>
        <end position="174"/>
    </location>
</feature>